<sequence length="166" mass="18611">MPLCTESVPSGARIRRPCILFCITAVVSSYCASVVVSYLFLGHRISELTFVFTVFGCCTFLTATTVSLLLIFWCATGRRDRRHRTATNRTPSRRHSWLRRLSSFPQRSPTWTVSSNPLYSGEAGLRSVLYRIPSDPTPPVPVPLVVFSEGLTEDSHPYAEIEEVQV</sequence>
<evidence type="ECO:0000313" key="3">
    <source>
        <dbReference type="Proteomes" id="UP000135389"/>
    </source>
</evidence>
<protein>
    <submittedName>
        <fullName evidence="2">ORF20A</fullName>
    </submittedName>
</protein>
<proteinExistence type="predicted"/>
<evidence type="ECO:0000313" key="2">
    <source>
        <dbReference type="EMBL" id="ANJ02354.1"/>
    </source>
</evidence>
<feature type="transmembrane region" description="Helical" evidence="1">
    <location>
        <begin position="52"/>
        <end position="75"/>
    </location>
</feature>
<keyword evidence="1" id="KW-1133">Transmembrane helix</keyword>
<dbReference type="Proteomes" id="UP000135389">
    <property type="component" value="Segment"/>
</dbReference>
<evidence type="ECO:0000256" key="1">
    <source>
        <dbReference type="SAM" id="Phobius"/>
    </source>
</evidence>
<organism evidence="2 3">
    <name type="scientific">Fowl aviadenovirus 2</name>
    <dbReference type="NCBI Taxonomy" id="172859"/>
    <lineage>
        <taxon>Viruses</taxon>
        <taxon>Varidnaviria</taxon>
        <taxon>Bamfordvirae</taxon>
        <taxon>Preplasmiviricota</taxon>
        <taxon>Polisuviricotina</taxon>
        <taxon>Pharingeaviricetes</taxon>
        <taxon>Rowavirales</taxon>
        <taxon>Adenoviridae</taxon>
        <taxon>Aviadenovirus</taxon>
        <taxon>Aviadenovirus gallinae</taxon>
        <taxon>Fowl aviadenovirus D</taxon>
    </lineage>
</organism>
<reference evidence="2 3" key="1">
    <citation type="journal article" date="2016" name="J. Gen. Virol.">
        <title>Genetic diversity of species Fowl aviadenovirus D and Fowl aviadenovirus E.</title>
        <authorList>
            <person name="Marek A."/>
            <person name="Kajan G.L."/>
            <person name="Kosiol C."/>
            <person name="Benko M."/>
            <person name="Schachner A."/>
            <person name="Hess M."/>
        </authorList>
    </citation>
    <scope>NUCLEOTIDE SEQUENCE [LARGE SCALE GENOMIC DNA]</scope>
    <source>
        <strain evidence="2">685</strain>
    </source>
</reference>
<name>A0A191ULG4_9ADEN</name>
<keyword evidence="1" id="KW-0472">Membrane</keyword>
<feature type="transmembrane region" description="Helical" evidence="1">
    <location>
        <begin position="18"/>
        <end position="40"/>
    </location>
</feature>
<keyword evidence="1" id="KW-0812">Transmembrane</keyword>
<dbReference type="EMBL" id="KT862805">
    <property type="protein sequence ID" value="ANJ02354.1"/>
    <property type="molecule type" value="Genomic_DNA"/>
</dbReference>
<accession>A0A191ULG4</accession>